<evidence type="ECO:0000256" key="6">
    <source>
        <dbReference type="ARBA" id="ARBA00022692"/>
    </source>
</evidence>
<keyword evidence="6" id="KW-0812">Transmembrane</keyword>
<evidence type="ECO:0000313" key="14">
    <source>
        <dbReference type="Proteomes" id="UP001498398"/>
    </source>
</evidence>
<dbReference type="PRINTS" id="PR00463">
    <property type="entry name" value="EP450I"/>
</dbReference>
<dbReference type="PANTHER" id="PTHR24305:SF166">
    <property type="entry name" value="CYTOCHROME P450 12A4, MITOCHONDRIAL-RELATED"/>
    <property type="match status" value="1"/>
</dbReference>
<dbReference type="Proteomes" id="UP001498398">
    <property type="component" value="Unassembled WGS sequence"/>
</dbReference>
<gene>
    <name evidence="13" type="ORF">VKT23_005004</name>
</gene>
<keyword evidence="7" id="KW-0479">Metal-binding</keyword>
<keyword evidence="8" id="KW-1133">Transmembrane helix</keyword>
<comment type="caution">
    <text evidence="13">The sequence shown here is derived from an EMBL/GenBank/DDBJ whole genome shotgun (WGS) entry which is preliminary data.</text>
</comment>
<reference evidence="13 14" key="1">
    <citation type="submission" date="2024-01" db="EMBL/GenBank/DDBJ databases">
        <title>A draft genome for the cacao thread blight pathogen Marasmiellus scandens.</title>
        <authorList>
            <person name="Baruah I.K."/>
            <person name="Leung J."/>
            <person name="Bukari Y."/>
            <person name="Amoako-Attah I."/>
            <person name="Meinhardt L.W."/>
            <person name="Bailey B.A."/>
            <person name="Cohen S.P."/>
        </authorList>
    </citation>
    <scope>NUCLEOTIDE SEQUENCE [LARGE SCALE GENOMIC DNA]</scope>
    <source>
        <strain evidence="13 14">GH-19</strain>
    </source>
</reference>
<dbReference type="Gene3D" id="1.10.630.10">
    <property type="entry name" value="Cytochrome P450"/>
    <property type="match status" value="1"/>
</dbReference>
<evidence type="ECO:0000256" key="8">
    <source>
        <dbReference type="ARBA" id="ARBA00022989"/>
    </source>
</evidence>
<evidence type="ECO:0000256" key="11">
    <source>
        <dbReference type="ARBA" id="ARBA00023033"/>
    </source>
</evidence>
<sequence>MIFGEGLLGTLGDRHRRQRKLLNPVFSAAHMRDMSPTFYDVVHTLEKSLENQVKLGPREIDMLSWMARTALELIGQSGLGYSFDPMTEDAIPHPYTKAIKELLPLLAKLFLPATYILPWAVRIGPPQFRRFVVNVLCLFWKNAREMRDRCDFMWKVSEEIFEKKKKALAEGDEAVSMQIGEGKDILSILMRENMKASEEDKLDETELIGQMSTLIFAAMDTTSNGMSRMLELLSTHLDVQNKLRQEVTEARKEAGRDLTYDKLIALPYLDAVCRETLRLYPPVSQLNRVARQATFLPLSTPITGIDGTIIKEIHIPKDTTIHMSISNANRNTELWGPDAMEWKPERWLQSIPQKVVDSKMPGIYSHVMTFLGGGRSCIGFKFSQLEMKLVMSVLLEKFEFLPTDKTTLWRMSVVSSPSVKGDVRAQLPMRVRLIEKGI</sequence>
<evidence type="ECO:0000256" key="12">
    <source>
        <dbReference type="ARBA" id="ARBA00023136"/>
    </source>
</evidence>
<keyword evidence="5" id="KW-0349">Heme</keyword>
<keyword evidence="10" id="KW-0408">Iron</keyword>
<dbReference type="EMBL" id="JBANRG010000005">
    <property type="protein sequence ID" value="KAK7466276.1"/>
    <property type="molecule type" value="Genomic_DNA"/>
</dbReference>
<comment type="subcellular location">
    <subcellularLocation>
        <location evidence="2">Membrane</location>
    </subcellularLocation>
</comment>
<proteinExistence type="inferred from homology"/>
<dbReference type="InterPro" id="IPR050121">
    <property type="entry name" value="Cytochrome_P450_monoxygenase"/>
</dbReference>
<keyword evidence="12" id="KW-0472">Membrane</keyword>
<comment type="pathway">
    <text evidence="3">Secondary metabolite biosynthesis; terpenoid biosynthesis.</text>
</comment>
<comment type="similarity">
    <text evidence="4">Belongs to the cytochrome P450 family.</text>
</comment>
<keyword evidence="11" id="KW-0503">Monooxygenase</keyword>
<evidence type="ECO:0000256" key="3">
    <source>
        <dbReference type="ARBA" id="ARBA00004721"/>
    </source>
</evidence>
<keyword evidence="14" id="KW-1185">Reference proteome</keyword>
<evidence type="ECO:0000256" key="9">
    <source>
        <dbReference type="ARBA" id="ARBA00023002"/>
    </source>
</evidence>
<evidence type="ECO:0000256" key="1">
    <source>
        <dbReference type="ARBA" id="ARBA00001971"/>
    </source>
</evidence>
<comment type="cofactor">
    <cofactor evidence="1">
        <name>heme</name>
        <dbReference type="ChEBI" id="CHEBI:30413"/>
    </cofactor>
</comment>
<protein>
    <recommendedName>
        <fullName evidence="15">Cytochrome P450</fullName>
    </recommendedName>
</protein>
<dbReference type="InterPro" id="IPR002401">
    <property type="entry name" value="Cyt_P450_E_grp-I"/>
</dbReference>
<dbReference type="Pfam" id="PF00067">
    <property type="entry name" value="p450"/>
    <property type="match status" value="1"/>
</dbReference>
<evidence type="ECO:0000256" key="2">
    <source>
        <dbReference type="ARBA" id="ARBA00004370"/>
    </source>
</evidence>
<name>A0ABR1JV43_9AGAR</name>
<evidence type="ECO:0008006" key="15">
    <source>
        <dbReference type="Google" id="ProtNLM"/>
    </source>
</evidence>
<evidence type="ECO:0000256" key="5">
    <source>
        <dbReference type="ARBA" id="ARBA00022617"/>
    </source>
</evidence>
<evidence type="ECO:0000256" key="7">
    <source>
        <dbReference type="ARBA" id="ARBA00022723"/>
    </source>
</evidence>
<keyword evidence="9" id="KW-0560">Oxidoreductase</keyword>
<organism evidence="13 14">
    <name type="scientific">Marasmiellus scandens</name>
    <dbReference type="NCBI Taxonomy" id="2682957"/>
    <lineage>
        <taxon>Eukaryota</taxon>
        <taxon>Fungi</taxon>
        <taxon>Dikarya</taxon>
        <taxon>Basidiomycota</taxon>
        <taxon>Agaricomycotina</taxon>
        <taxon>Agaricomycetes</taxon>
        <taxon>Agaricomycetidae</taxon>
        <taxon>Agaricales</taxon>
        <taxon>Marasmiineae</taxon>
        <taxon>Omphalotaceae</taxon>
        <taxon>Marasmiellus</taxon>
    </lineage>
</organism>
<dbReference type="InterPro" id="IPR036396">
    <property type="entry name" value="Cyt_P450_sf"/>
</dbReference>
<accession>A0ABR1JV43</accession>
<dbReference type="SUPFAM" id="SSF48264">
    <property type="entry name" value="Cytochrome P450"/>
    <property type="match status" value="1"/>
</dbReference>
<dbReference type="InterPro" id="IPR001128">
    <property type="entry name" value="Cyt_P450"/>
</dbReference>
<dbReference type="PRINTS" id="PR00385">
    <property type="entry name" value="P450"/>
</dbReference>
<evidence type="ECO:0000256" key="4">
    <source>
        <dbReference type="ARBA" id="ARBA00010617"/>
    </source>
</evidence>
<evidence type="ECO:0000256" key="10">
    <source>
        <dbReference type="ARBA" id="ARBA00023004"/>
    </source>
</evidence>
<evidence type="ECO:0000313" key="13">
    <source>
        <dbReference type="EMBL" id="KAK7466276.1"/>
    </source>
</evidence>
<dbReference type="PANTHER" id="PTHR24305">
    <property type="entry name" value="CYTOCHROME P450"/>
    <property type="match status" value="1"/>
</dbReference>